<dbReference type="Gene3D" id="3.90.228.10">
    <property type="match status" value="1"/>
</dbReference>
<organism evidence="2 3">
    <name type="scientific">Phytophthora lilii</name>
    <dbReference type="NCBI Taxonomy" id="2077276"/>
    <lineage>
        <taxon>Eukaryota</taxon>
        <taxon>Sar</taxon>
        <taxon>Stramenopiles</taxon>
        <taxon>Oomycota</taxon>
        <taxon>Peronosporomycetes</taxon>
        <taxon>Peronosporales</taxon>
        <taxon>Peronosporaceae</taxon>
        <taxon>Phytophthora</taxon>
    </lineage>
</organism>
<name>A0A9W6WPQ1_9STRA</name>
<evidence type="ECO:0000256" key="1">
    <source>
        <dbReference type="SAM" id="MobiDB-lite"/>
    </source>
</evidence>
<feature type="compositionally biased region" description="Basic residues" evidence="1">
    <location>
        <begin position="255"/>
        <end position="275"/>
    </location>
</feature>
<gene>
    <name evidence="2" type="ORF">Plil01_000252000</name>
</gene>
<keyword evidence="3" id="KW-1185">Reference proteome</keyword>
<proteinExistence type="predicted"/>
<feature type="region of interest" description="Disordered" evidence="1">
    <location>
        <begin position="138"/>
        <end position="166"/>
    </location>
</feature>
<dbReference type="OrthoDB" id="191287at2759"/>
<sequence length="275" mass="30872">MTTASARSEDQSPVQYLGLCRVAMGKTIRVKDSSLVFPDDPRVGALHFTNEEYLVRCPDAVVPEFIIQYRVATPSPPLAVSFTINGIAPVSLTATTPSLASSGFQDFIYSAAFDSTISAFPLALPTSDRHRFFFAPNELPASSRSTSPDAPGQGEHGLTKKTDEQQDISPEIVLANCVRQKTELREDLQRLERLFWARAREIWEEEAIRSGLKLQRDKRIHTFSEEAQARNQELRGELAMLSQMQDDIDRVTIKPTHKPRAQHSKHSASNSHRRR</sequence>
<comment type="caution">
    <text evidence="2">The sequence shown here is derived from an EMBL/GenBank/DDBJ whole genome shotgun (WGS) entry which is preliminary data.</text>
</comment>
<dbReference type="AlphaFoldDB" id="A0A9W6WPQ1"/>
<dbReference type="Proteomes" id="UP001165083">
    <property type="component" value="Unassembled WGS sequence"/>
</dbReference>
<reference evidence="2" key="1">
    <citation type="submission" date="2023-04" db="EMBL/GenBank/DDBJ databases">
        <title>Phytophthora lilii NBRC 32176.</title>
        <authorList>
            <person name="Ichikawa N."/>
            <person name="Sato H."/>
            <person name="Tonouchi N."/>
        </authorList>
    </citation>
    <scope>NUCLEOTIDE SEQUENCE</scope>
    <source>
        <strain evidence="2">NBRC 32176</strain>
    </source>
</reference>
<dbReference type="EMBL" id="BSXW01000089">
    <property type="protein sequence ID" value="GMF11848.1"/>
    <property type="molecule type" value="Genomic_DNA"/>
</dbReference>
<protein>
    <submittedName>
        <fullName evidence="2">Unnamed protein product</fullName>
    </submittedName>
</protein>
<evidence type="ECO:0000313" key="3">
    <source>
        <dbReference type="Proteomes" id="UP001165083"/>
    </source>
</evidence>
<evidence type="ECO:0000313" key="2">
    <source>
        <dbReference type="EMBL" id="GMF11848.1"/>
    </source>
</evidence>
<feature type="region of interest" description="Disordered" evidence="1">
    <location>
        <begin position="249"/>
        <end position="275"/>
    </location>
</feature>
<accession>A0A9W6WPQ1</accession>